<accession>A0ABR0UGV1</accession>
<comment type="similarity">
    <text evidence="2">Belongs to the protein kinase superfamily. CAMK Ser/Thr protein kinase family. SNF1 subfamily.</text>
</comment>
<feature type="domain" description="NAF" evidence="11">
    <location>
        <begin position="301"/>
        <end position="325"/>
    </location>
</feature>
<dbReference type="InterPro" id="IPR011009">
    <property type="entry name" value="Kinase-like_dom_sf"/>
</dbReference>
<dbReference type="PANTHER" id="PTHR43895:SF42">
    <property type="entry name" value="CBL-INTERACTING SERINE_THREONINE-PROTEIN KINASE 10"/>
    <property type="match status" value="1"/>
</dbReference>
<dbReference type="EMBL" id="JABTTQ020002853">
    <property type="protein sequence ID" value="KAK6121712.1"/>
    <property type="molecule type" value="Genomic_DNA"/>
</dbReference>
<evidence type="ECO:0000256" key="4">
    <source>
        <dbReference type="ARBA" id="ARBA00022527"/>
    </source>
</evidence>
<feature type="domain" description="Protein kinase" evidence="10">
    <location>
        <begin position="1"/>
        <end position="264"/>
    </location>
</feature>
<dbReference type="PROSITE" id="PS00108">
    <property type="entry name" value="PROTEIN_KINASE_ST"/>
    <property type="match status" value="1"/>
</dbReference>
<dbReference type="SUPFAM" id="SSF56112">
    <property type="entry name" value="Protein kinase-like (PK-like)"/>
    <property type="match status" value="1"/>
</dbReference>
<dbReference type="SMART" id="SM00220">
    <property type="entry name" value="S_TKc"/>
    <property type="match status" value="1"/>
</dbReference>
<evidence type="ECO:0000313" key="13">
    <source>
        <dbReference type="Proteomes" id="UP001318860"/>
    </source>
</evidence>
<dbReference type="Pfam" id="PF03822">
    <property type="entry name" value="NAF"/>
    <property type="match status" value="1"/>
</dbReference>
<gene>
    <name evidence="12" type="ORF">DH2020_044546</name>
</gene>
<evidence type="ECO:0000256" key="7">
    <source>
        <dbReference type="ARBA" id="ARBA00022777"/>
    </source>
</evidence>
<dbReference type="Pfam" id="PF13456">
    <property type="entry name" value="RVT_3"/>
    <property type="match status" value="1"/>
</dbReference>
<evidence type="ECO:0000256" key="3">
    <source>
        <dbReference type="ARBA" id="ARBA00012513"/>
    </source>
</evidence>
<evidence type="ECO:0000256" key="1">
    <source>
        <dbReference type="ARBA" id="ARBA00001936"/>
    </source>
</evidence>
<dbReference type="InterPro" id="IPR000719">
    <property type="entry name" value="Prot_kinase_dom"/>
</dbReference>
<dbReference type="PROSITE" id="PS50816">
    <property type="entry name" value="NAF"/>
    <property type="match status" value="1"/>
</dbReference>
<organism evidence="12 13">
    <name type="scientific">Rehmannia glutinosa</name>
    <name type="common">Chinese foxglove</name>
    <dbReference type="NCBI Taxonomy" id="99300"/>
    <lineage>
        <taxon>Eukaryota</taxon>
        <taxon>Viridiplantae</taxon>
        <taxon>Streptophyta</taxon>
        <taxon>Embryophyta</taxon>
        <taxon>Tracheophyta</taxon>
        <taxon>Spermatophyta</taxon>
        <taxon>Magnoliopsida</taxon>
        <taxon>eudicotyledons</taxon>
        <taxon>Gunneridae</taxon>
        <taxon>Pentapetalae</taxon>
        <taxon>asterids</taxon>
        <taxon>lamiids</taxon>
        <taxon>Lamiales</taxon>
        <taxon>Orobanchaceae</taxon>
        <taxon>Rehmannieae</taxon>
        <taxon>Rehmannia</taxon>
    </lineage>
</organism>
<evidence type="ECO:0000259" key="11">
    <source>
        <dbReference type="PROSITE" id="PS50816"/>
    </source>
</evidence>
<dbReference type="Gene3D" id="3.30.310.80">
    <property type="entry name" value="Kinase associated domain 1, KA1"/>
    <property type="match status" value="1"/>
</dbReference>
<dbReference type="PROSITE" id="PS50011">
    <property type="entry name" value="PROTEIN_KINASE_DOM"/>
    <property type="match status" value="1"/>
</dbReference>
<keyword evidence="6" id="KW-0547">Nucleotide-binding</keyword>
<evidence type="ECO:0000256" key="2">
    <source>
        <dbReference type="ARBA" id="ARBA00006234"/>
    </source>
</evidence>
<evidence type="ECO:0000256" key="5">
    <source>
        <dbReference type="ARBA" id="ARBA00022679"/>
    </source>
</evidence>
<dbReference type="Pfam" id="PF00069">
    <property type="entry name" value="Pkinase"/>
    <property type="match status" value="1"/>
</dbReference>
<feature type="region of interest" description="Disordered" evidence="9">
    <location>
        <begin position="427"/>
        <end position="464"/>
    </location>
</feature>
<dbReference type="InterPro" id="IPR018451">
    <property type="entry name" value="NAF/FISL_domain"/>
</dbReference>
<evidence type="ECO:0000256" key="8">
    <source>
        <dbReference type="ARBA" id="ARBA00022840"/>
    </source>
</evidence>
<proteinExistence type="inferred from homology"/>
<sequence>MVKEKLCEWLAARQKSPSGINYLKANAEGVSRWIPSIFPILKCNVDATFCSDRRITGFGMVIRDSNGMFIACRTATRDGLLDVREREAFGLLDALSWVRNLGYQQTIFELDAKSVLINAVDFCHSRGVYHRDLKPENLLLDENENLKVSDFGLSALAESKRSDGLLHTTCGTPAYVAPEVLERKGYDGAIADIWSCGVILFVMLAGYLPFHDSNLMELYRKIGKAEYRCPSWFSPEVRRLLSRILDPNPNNRISIARIRGSSWFKRGLNSKPKTNDPESSMVSSSHAEAFSLAADDKQEALRLSNLNAFDIISLSDGFHLSRLFEESCTKKESRFISWKPANAIISKLEEVAKRMKLKINKKDGGLFRFEGSKEGRKGKLCVDAEIFLLTPEIHLVEVKKTSGDTLEYEKILDEGIRPGLQDIVWSSQDESQPQQRYEQLEVQNGHPQPLTLTRPANTTCKSTA</sequence>
<dbReference type="EC" id="2.7.11.1" evidence="3"/>
<keyword evidence="7" id="KW-0418">Kinase</keyword>
<evidence type="ECO:0000259" key="10">
    <source>
        <dbReference type="PROSITE" id="PS50011"/>
    </source>
</evidence>
<keyword evidence="5" id="KW-0808">Transferase</keyword>
<dbReference type="CDD" id="cd12195">
    <property type="entry name" value="CIPK_C"/>
    <property type="match status" value="1"/>
</dbReference>
<dbReference type="PANTHER" id="PTHR43895">
    <property type="entry name" value="CALCIUM/CALMODULIN-DEPENDENT PROTEIN KINASE KINASE-RELATED"/>
    <property type="match status" value="1"/>
</dbReference>
<comment type="caution">
    <text evidence="12">The sequence shown here is derived from an EMBL/GenBank/DDBJ whole genome shotgun (WGS) entry which is preliminary data.</text>
</comment>
<dbReference type="CDD" id="cd06222">
    <property type="entry name" value="RNase_H_like"/>
    <property type="match status" value="1"/>
</dbReference>
<dbReference type="InterPro" id="IPR004041">
    <property type="entry name" value="NAF_dom"/>
</dbReference>
<reference evidence="12 13" key="1">
    <citation type="journal article" date="2021" name="Comput. Struct. Biotechnol. J.">
        <title>De novo genome assembly of the potent medicinal plant Rehmannia glutinosa using nanopore technology.</title>
        <authorList>
            <person name="Ma L."/>
            <person name="Dong C."/>
            <person name="Song C."/>
            <person name="Wang X."/>
            <person name="Zheng X."/>
            <person name="Niu Y."/>
            <person name="Chen S."/>
            <person name="Feng W."/>
        </authorList>
    </citation>
    <scope>NUCLEOTIDE SEQUENCE [LARGE SCALE GENOMIC DNA]</scope>
    <source>
        <strain evidence="12">DH-2019</strain>
    </source>
</reference>
<keyword evidence="4" id="KW-0723">Serine/threonine-protein kinase</keyword>
<dbReference type="InterPro" id="IPR008271">
    <property type="entry name" value="Ser/Thr_kinase_AS"/>
</dbReference>
<comment type="cofactor">
    <cofactor evidence="1">
        <name>Mn(2+)</name>
        <dbReference type="ChEBI" id="CHEBI:29035"/>
    </cofactor>
</comment>
<dbReference type="Gene3D" id="1.10.510.10">
    <property type="entry name" value="Transferase(Phosphotransferase) domain 1"/>
    <property type="match status" value="1"/>
</dbReference>
<dbReference type="Proteomes" id="UP001318860">
    <property type="component" value="Unassembled WGS sequence"/>
</dbReference>
<dbReference type="InterPro" id="IPR002156">
    <property type="entry name" value="RNaseH_domain"/>
</dbReference>
<dbReference type="InterPro" id="IPR044730">
    <property type="entry name" value="RNase_H-like_dom_plant"/>
</dbReference>
<protein>
    <recommendedName>
        <fullName evidence="3">non-specific serine/threonine protein kinase</fullName>
        <ecNumber evidence="3">2.7.11.1</ecNumber>
    </recommendedName>
</protein>
<evidence type="ECO:0000256" key="6">
    <source>
        <dbReference type="ARBA" id="ARBA00022741"/>
    </source>
</evidence>
<keyword evidence="13" id="KW-1185">Reference proteome</keyword>
<evidence type="ECO:0000256" key="9">
    <source>
        <dbReference type="SAM" id="MobiDB-lite"/>
    </source>
</evidence>
<name>A0ABR0UGV1_REHGL</name>
<evidence type="ECO:0000313" key="12">
    <source>
        <dbReference type="EMBL" id="KAK6121712.1"/>
    </source>
</evidence>
<keyword evidence="8" id="KW-0067">ATP-binding</keyword>